<evidence type="ECO:0000256" key="4">
    <source>
        <dbReference type="ARBA" id="ARBA00023242"/>
    </source>
</evidence>
<dbReference type="GO" id="GO:0000435">
    <property type="term" value="P:positive regulation of transcription from RNA polymerase II promoter by galactose"/>
    <property type="evidence" value="ECO:0007669"/>
    <property type="project" value="TreeGrafter"/>
</dbReference>
<dbReference type="InterPro" id="IPR001138">
    <property type="entry name" value="Zn2Cys6_DnaBD"/>
</dbReference>
<dbReference type="GO" id="GO:0000981">
    <property type="term" value="F:DNA-binding transcription factor activity, RNA polymerase II-specific"/>
    <property type="evidence" value="ECO:0007669"/>
    <property type="project" value="InterPro"/>
</dbReference>
<keyword evidence="1" id="KW-0479">Metal-binding</keyword>
<dbReference type="EMBL" id="KZ678128">
    <property type="protein sequence ID" value="PSN75033.1"/>
    <property type="molecule type" value="Genomic_DNA"/>
</dbReference>
<keyword evidence="8" id="KW-1185">Reference proteome</keyword>
<keyword evidence="2" id="KW-0805">Transcription regulation</keyword>
<dbReference type="InterPro" id="IPR036864">
    <property type="entry name" value="Zn2-C6_fun-type_DNA-bd_sf"/>
</dbReference>
<dbReference type="GO" id="GO:0000978">
    <property type="term" value="F:RNA polymerase II cis-regulatory region sequence-specific DNA binding"/>
    <property type="evidence" value="ECO:0007669"/>
    <property type="project" value="TreeGrafter"/>
</dbReference>
<dbReference type="OrthoDB" id="3362851at2759"/>
<dbReference type="PANTHER" id="PTHR47424:SF5">
    <property type="entry name" value="ZN(II)2CYS6 TRANSCRIPTION FACTOR (EUROFUNG)"/>
    <property type="match status" value="1"/>
</dbReference>
<evidence type="ECO:0000313" key="8">
    <source>
        <dbReference type="Proteomes" id="UP000240883"/>
    </source>
</evidence>
<dbReference type="CDD" id="cd12148">
    <property type="entry name" value="fungal_TF_MHR"/>
    <property type="match status" value="1"/>
</dbReference>
<evidence type="ECO:0000256" key="2">
    <source>
        <dbReference type="ARBA" id="ARBA00023015"/>
    </source>
</evidence>
<sequence>MFHTFQSSVGLRSPGADGDGSASKPARAAGSRRISTSNACVECRRRKIRCDGSQPCGQCQWYQHPEACGYSKPAQRVVPSRKLVDKLSSNIEQYKTVLAKLYPTKDLDDLVSMAREDLLELALSSPPPGQTTSPSAVGTAAISDIAHGSDGAESLEALEQAPPEDPFWDEARKHQVRVQGISDDVNGLSMSVDRLSSYVGISSITAALKVIVRCAPHARPLIAHNNQETALPSRAGSPRPDHIDEKPNALPPQPHGQELIESYFDRVHPFFPLIDERKFWSTYLYGDRRDSPWLALLNMVFALGSLASSTADNEAHYVYFRRSRRHLNLESFGSGNLEVLQALAIMSGYYMHYLNRPNEAHSLMGGTLRMATALGLHREYADASKGDAMRHLNVMAPGEEDSISPEMRRRIWWSLFCLDSWASTTTGRPSLGRMGPSITVLPPGTVGNTGLLPQPNSPQYLEQLKVLPLIYAAEFCKIATRIQDRLVESPMLSLAETAGYDAEVIKWHEELPTILSNMNESCPDFLRRCRLIMKWRFQNIRIILHRPVLLNTALRRCPFSALSAEEKVAVGKCRIIAAKTIEDMAGECLPDLISGWNAVWFTFQACMVPLVSLFSDTSMPEEAEHWRASIETALAFFERSKPWSIAAKRSMDAVSKLYQAYRAQFAEQAQPDHQQQPHPPQFNNIAGMEGTFDYNAVPDVGGLSMNPGAVASWNSDPHAMGQLSGFWDDMMWDTNLPDMLETPFGLGNDYDFQGAAQDSGAPCWMQGN</sequence>
<reference evidence="7 8" key="1">
    <citation type="journal article" date="2018" name="Front. Microbiol.">
        <title>Genome-Wide Analysis of Corynespora cassiicola Leaf Fall Disease Putative Effectors.</title>
        <authorList>
            <person name="Lopez D."/>
            <person name="Ribeiro S."/>
            <person name="Label P."/>
            <person name="Fumanal B."/>
            <person name="Venisse J.S."/>
            <person name="Kohler A."/>
            <person name="de Oliveira R.R."/>
            <person name="Labutti K."/>
            <person name="Lipzen A."/>
            <person name="Lail K."/>
            <person name="Bauer D."/>
            <person name="Ohm R.A."/>
            <person name="Barry K.W."/>
            <person name="Spatafora J."/>
            <person name="Grigoriev I.V."/>
            <person name="Martin F.M."/>
            <person name="Pujade-Renaud V."/>
        </authorList>
    </citation>
    <scope>NUCLEOTIDE SEQUENCE [LARGE SCALE GENOMIC DNA]</scope>
    <source>
        <strain evidence="7 8">Philippines</strain>
    </source>
</reference>
<dbReference type="InterPro" id="IPR051127">
    <property type="entry name" value="Fungal_SecMet_Regulators"/>
</dbReference>
<dbReference type="STRING" id="1448308.A0A2T2PBI9"/>
<dbReference type="SUPFAM" id="SSF57701">
    <property type="entry name" value="Zn2/Cys6 DNA-binding domain"/>
    <property type="match status" value="1"/>
</dbReference>
<dbReference type="InterPro" id="IPR007219">
    <property type="entry name" value="XnlR_reg_dom"/>
</dbReference>
<name>A0A2T2PBI9_CORCC</name>
<evidence type="ECO:0000259" key="6">
    <source>
        <dbReference type="PROSITE" id="PS50048"/>
    </source>
</evidence>
<keyword evidence="4" id="KW-0539">Nucleus</keyword>
<evidence type="ECO:0000256" key="1">
    <source>
        <dbReference type="ARBA" id="ARBA00022723"/>
    </source>
</evidence>
<feature type="region of interest" description="Disordered" evidence="5">
    <location>
        <begin position="225"/>
        <end position="251"/>
    </location>
</feature>
<keyword evidence="3" id="KW-0804">Transcription</keyword>
<evidence type="ECO:0000313" key="7">
    <source>
        <dbReference type="EMBL" id="PSN75033.1"/>
    </source>
</evidence>
<dbReference type="AlphaFoldDB" id="A0A2T2PBI9"/>
<evidence type="ECO:0000256" key="3">
    <source>
        <dbReference type="ARBA" id="ARBA00023163"/>
    </source>
</evidence>
<dbReference type="PROSITE" id="PS50048">
    <property type="entry name" value="ZN2_CY6_FUNGAL_2"/>
    <property type="match status" value="1"/>
</dbReference>
<dbReference type="Pfam" id="PF04082">
    <property type="entry name" value="Fungal_trans"/>
    <property type="match status" value="1"/>
</dbReference>
<dbReference type="PROSITE" id="PS00463">
    <property type="entry name" value="ZN2_CY6_FUNGAL_1"/>
    <property type="match status" value="1"/>
</dbReference>
<dbReference type="CDD" id="cd00067">
    <property type="entry name" value="GAL4"/>
    <property type="match status" value="1"/>
</dbReference>
<dbReference type="GO" id="GO:0006351">
    <property type="term" value="P:DNA-templated transcription"/>
    <property type="evidence" value="ECO:0007669"/>
    <property type="project" value="InterPro"/>
</dbReference>
<dbReference type="Gene3D" id="4.10.240.10">
    <property type="entry name" value="Zn(2)-C6 fungal-type DNA-binding domain"/>
    <property type="match status" value="1"/>
</dbReference>
<gene>
    <name evidence="7" type="ORF">BS50DRAFT_31132</name>
</gene>
<dbReference type="GO" id="GO:0005634">
    <property type="term" value="C:nucleus"/>
    <property type="evidence" value="ECO:0007669"/>
    <property type="project" value="TreeGrafter"/>
</dbReference>
<dbReference type="Pfam" id="PF00172">
    <property type="entry name" value="Zn_clus"/>
    <property type="match status" value="1"/>
</dbReference>
<dbReference type="SMART" id="SM00066">
    <property type="entry name" value="GAL4"/>
    <property type="match status" value="1"/>
</dbReference>
<proteinExistence type="predicted"/>
<dbReference type="GO" id="GO:0008270">
    <property type="term" value="F:zinc ion binding"/>
    <property type="evidence" value="ECO:0007669"/>
    <property type="project" value="InterPro"/>
</dbReference>
<dbReference type="PANTHER" id="PTHR47424">
    <property type="entry name" value="REGULATORY PROTEIN GAL4"/>
    <property type="match status" value="1"/>
</dbReference>
<accession>A0A2T2PBI9</accession>
<feature type="domain" description="Zn(2)-C6 fungal-type" evidence="6">
    <location>
        <begin position="39"/>
        <end position="70"/>
    </location>
</feature>
<dbReference type="Proteomes" id="UP000240883">
    <property type="component" value="Unassembled WGS sequence"/>
</dbReference>
<organism evidence="7 8">
    <name type="scientific">Corynespora cassiicola Philippines</name>
    <dbReference type="NCBI Taxonomy" id="1448308"/>
    <lineage>
        <taxon>Eukaryota</taxon>
        <taxon>Fungi</taxon>
        <taxon>Dikarya</taxon>
        <taxon>Ascomycota</taxon>
        <taxon>Pezizomycotina</taxon>
        <taxon>Dothideomycetes</taxon>
        <taxon>Pleosporomycetidae</taxon>
        <taxon>Pleosporales</taxon>
        <taxon>Corynesporascaceae</taxon>
        <taxon>Corynespora</taxon>
    </lineage>
</organism>
<protein>
    <recommendedName>
        <fullName evidence="6">Zn(2)-C6 fungal-type domain-containing protein</fullName>
    </recommendedName>
</protein>
<dbReference type="SMART" id="SM00906">
    <property type="entry name" value="Fungal_trans"/>
    <property type="match status" value="1"/>
</dbReference>
<feature type="region of interest" description="Disordered" evidence="5">
    <location>
        <begin position="1"/>
        <end position="30"/>
    </location>
</feature>
<evidence type="ECO:0000256" key="5">
    <source>
        <dbReference type="SAM" id="MobiDB-lite"/>
    </source>
</evidence>
<feature type="compositionally biased region" description="Polar residues" evidence="5">
    <location>
        <begin position="1"/>
        <end position="10"/>
    </location>
</feature>